<dbReference type="RefSeq" id="WP_010700852.1">
    <property type="nucleotide sequence ID" value="NZ_CM001844.1"/>
</dbReference>
<gene>
    <name evidence="2" type="primary">badA3</name>
    <name evidence="2" type="ORF">BBbe_02870</name>
</gene>
<feature type="domain" description="Trimeric autotransporter adhesin YadA-like stalk" evidence="1">
    <location>
        <begin position="910"/>
        <end position="951"/>
    </location>
</feature>
<name>N6VDZ1_9HYPH</name>
<dbReference type="InterPro" id="IPR011049">
    <property type="entry name" value="Serralysin-like_metalloprot_C"/>
</dbReference>
<reference evidence="2 3" key="1">
    <citation type="journal article" date="2013" name="PLoS Genet.">
        <title>A gene transfer agent and a dynamic repertoire of secretion systems hold the keys to the explosive radiation of the emerging pathogen Bartonella.</title>
        <authorList>
            <person name="Guy L."/>
            <person name="Nystedt B."/>
            <person name="Toft C."/>
            <person name="Zaremba-Niedzwiedzka K."/>
            <person name="Berglund E.C."/>
            <person name="Granberg F."/>
            <person name="Naslund K."/>
            <person name="Eriksson A.S."/>
            <person name="Andersson S.G."/>
        </authorList>
    </citation>
    <scope>NUCLEOTIDE SEQUENCE [LARGE SCALE GENOMIC DNA]</scope>
    <source>
        <strain evidence="2 3">91-4</strain>
    </source>
</reference>
<feature type="domain" description="Trimeric autotransporter adhesin YadA-like stalk" evidence="1">
    <location>
        <begin position="764"/>
        <end position="807"/>
    </location>
</feature>
<dbReference type="Gene3D" id="2.150.10.10">
    <property type="entry name" value="Serralysin-like metalloprotease, C-terminal"/>
    <property type="match status" value="1"/>
</dbReference>
<evidence type="ECO:0000259" key="1">
    <source>
        <dbReference type="Pfam" id="PF05662"/>
    </source>
</evidence>
<comment type="caution">
    <text evidence="2">The sequence shown here is derived from an EMBL/GenBank/DDBJ whole genome shotgun (WGS) entry which is preliminary data.</text>
</comment>
<keyword evidence="3" id="KW-1185">Reference proteome</keyword>
<dbReference type="Gene3D" id="6.10.250.2030">
    <property type="match status" value="3"/>
</dbReference>
<dbReference type="GO" id="GO:0019867">
    <property type="term" value="C:outer membrane"/>
    <property type="evidence" value="ECO:0007669"/>
    <property type="project" value="InterPro"/>
</dbReference>
<feature type="domain" description="Trimeric autotransporter adhesin YadA-like stalk" evidence="1">
    <location>
        <begin position="649"/>
        <end position="692"/>
    </location>
</feature>
<evidence type="ECO:0000313" key="3">
    <source>
        <dbReference type="Proteomes" id="UP000014038"/>
    </source>
</evidence>
<sequence length="994" mass="105304">MKKVHVAPKNKSFNGQRPLCEVPLVRAVSLGAVMAALLSGVSPVFASHLSSTGSKVQSVSAGAFSASVAHGRVGVANGDRSCGVDQVVSHSSSRLGKKVSAKEQYKKLTKNQLSDGSGGYSFESSCGANASVNALTDSSVDLDVAASDWFLEENGVINWSDNTRSVNATGARVVNARGTPTALLCLSTRGSLCIGKSNYVNPDNDRLIRQAVAIGANTEINLNRPYNTNRFYNPFSNTLLLGNDGPTRSTRAQVSVGSDARFGFTRQITGVAAGRDDTDVVNVAQLKEFRKWREENIWNLYIKEGDKQVDAGGIGTVRGLSLFGENGIMLNYNNIGGTTTVLMDFSSDLQLKTRKVSIEGADIWLGNFEGSQGSLGGKRIERAANGVLSKDSTDAVTGSQLYAVDKAIDIKDVQGNVTTLDTNINKYLGGGANVLNGEQPVYTVQANQYNGVRVAFRAVDNTLTDLYKKLDQIEGGRADNLVVQHSETKVITIGAQAEGDKISILNDEEKVRVLSGVAEGDLSENSKDAVTGKQLYETTQTVAGLTSTVSGVQKNITDFDANLSAYLGGGADVLKGIAPTYTVQTKQYNGIEAAFKGVDDSLTVLFDKIESVEGNNLVVQEEGTKVITIGKDVDGDKISIANKDKAPRKLTGLAAGDVSDKSTEAVTGKQLFALNNKVSAYLGGEADLLNNKAPTYTIQTKKYNDVGAAFKGVDDSLTVLFDKIESVEGNNLILQEEGTKVITIGAQAEGDKISIANKDKTPRKLTGLAEGDLSENSKDAVTGKQLYKTTQTVTGLTSTVSGVQKDITDFNANLSAYLGGGADVLKGIAPTYTIQDQEYNNIASAFEGVGSSLEDLTEKVDDATGKRLAREEGNKLVVQDSGSKLITIGKDVEGDEISLLNKGEGVRVLSGVAEGDLSENSKDAVTGKQLYKTTQTVTGLTSTVSGVEKDITDFNANLSAYLGGGADVLKGIAPTYTIQDQEYNNIASAFRRCR</sequence>
<feature type="domain" description="Trimeric autotransporter adhesin YadA-like stalk" evidence="1">
    <location>
        <begin position="515"/>
        <end position="557"/>
    </location>
</feature>
<proteinExistence type="predicted"/>
<dbReference type="EMBL" id="AGWA01000006">
    <property type="protein sequence ID" value="ENN91985.1"/>
    <property type="molecule type" value="Genomic_DNA"/>
</dbReference>
<dbReference type="eggNOG" id="COG5295">
    <property type="taxonomic scope" value="Bacteria"/>
</dbReference>
<dbReference type="PATRIC" id="fig|1094491.5.peg.316"/>
<feature type="domain" description="Trimeric autotransporter adhesin YadA-like stalk" evidence="1">
    <location>
        <begin position="384"/>
        <end position="409"/>
    </location>
</feature>
<accession>N6VDZ1</accession>
<dbReference type="HOGENOM" id="CLU_001200_2_0_5"/>
<dbReference type="Proteomes" id="UP000014038">
    <property type="component" value="Chromosome"/>
</dbReference>
<dbReference type="STRING" id="1094491.BBbe_02870"/>
<dbReference type="Gene3D" id="1.20.5.170">
    <property type="match status" value="5"/>
</dbReference>
<dbReference type="SUPFAM" id="SSF101967">
    <property type="entry name" value="Adhesin YadA, collagen-binding domain"/>
    <property type="match status" value="1"/>
</dbReference>
<protein>
    <submittedName>
        <fullName evidence="2">Surface protein/Bartonella adhesin</fullName>
    </submittedName>
</protein>
<dbReference type="OrthoDB" id="7926665at2"/>
<organism evidence="2 3">
    <name type="scientific">Bartonella bovis 91-4</name>
    <dbReference type="NCBI Taxonomy" id="1094491"/>
    <lineage>
        <taxon>Bacteria</taxon>
        <taxon>Pseudomonadati</taxon>
        <taxon>Pseudomonadota</taxon>
        <taxon>Alphaproteobacteria</taxon>
        <taxon>Hyphomicrobiales</taxon>
        <taxon>Bartonellaceae</taxon>
        <taxon>Bartonella</taxon>
    </lineage>
</organism>
<dbReference type="InterPro" id="IPR008635">
    <property type="entry name" value="Coiled_stalk_dom"/>
</dbReference>
<dbReference type="Pfam" id="PF05662">
    <property type="entry name" value="YadA_stalk"/>
    <property type="match status" value="6"/>
</dbReference>
<dbReference type="AlphaFoldDB" id="N6VDZ1"/>
<evidence type="ECO:0000313" key="2">
    <source>
        <dbReference type="EMBL" id="ENN91985.1"/>
    </source>
</evidence>
<feature type="domain" description="Trimeric autotransporter adhesin YadA-like stalk" evidence="1">
    <location>
        <begin position="267"/>
        <end position="288"/>
    </location>
</feature>